<name>A0ABD2ZMY4_9GENT</name>
<accession>A0ABD2ZMY4</accession>
<dbReference type="InterPro" id="IPR025558">
    <property type="entry name" value="DUF4283"/>
</dbReference>
<organism evidence="2 3">
    <name type="scientific">Cinchona calisaya</name>
    <dbReference type="NCBI Taxonomy" id="153742"/>
    <lineage>
        <taxon>Eukaryota</taxon>
        <taxon>Viridiplantae</taxon>
        <taxon>Streptophyta</taxon>
        <taxon>Embryophyta</taxon>
        <taxon>Tracheophyta</taxon>
        <taxon>Spermatophyta</taxon>
        <taxon>Magnoliopsida</taxon>
        <taxon>eudicotyledons</taxon>
        <taxon>Gunneridae</taxon>
        <taxon>Pentapetalae</taxon>
        <taxon>asterids</taxon>
        <taxon>lamiids</taxon>
        <taxon>Gentianales</taxon>
        <taxon>Rubiaceae</taxon>
        <taxon>Cinchonoideae</taxon>
        <taxon>Cinchoneae</taxon>
        <taxon>Cinchona</taxon>
    </lineage>
</organism>
<dbReference type="Pfam" id="PF14111">
    <property type="entry name" value="DUF4283"/>
    <property type="match status" value="1"/>
</dbReference>
<evidence type="ECO:0000313" key="2">
    <source>
        <dbReference type="EMBL" id="KAL3519685.1"/>
    </source>
</evidence>
<protein>
    <recommendedName>
        <fullName evidence="1">DUF4283 domain-containing protein</fullName>
    </recommendedName>
</protein>
<comment type="caution">
    <text evidence="2">The sequence shown here is derived from an EMBL/GenBank/DDBJ whole genome shotgun (WGS) entry which is preliminary data.</text>
</comment>
<dbReference type="PANTHER" id="PTHR33233">
    <property type="entry name" value="ENDONUCLEASE/EXONUCLEASE/PHOSPHATASE"/>
    <property type="match status" value="1"/>
</dbReference>
<evidence type="ECO:0000259" key="1">
    <source>
        <dbReference type="Pfam" id="PF14111"/>
    </source>
</evidence>
<dbReference type="AlphaFoldDB" id="A0ABD2ZMY4"/>
<feature type="domain" description="DUF4283" evidence="1">
    <location>
        <begin position="103"/>
        <end position="185"/>
    </location>
</feature>
<keyword evidence="3" id="KW-1185">Reference proteome</keyword>
<proteinExistence type="predicted"/>
<dbReference type="EMBL" id="JBJUIK010000008">
    <property type="protein sequence ID" value="KAL3519685.1"/>
    <property type="molecule type" value="Genomic_DNA"/>
</dbReference>
<evidence type="ECO:0000313" key="3">
    <source>
        <dbReference type="Proteomes" id="UP001630127"/>
    </source>
</evidence>
<reference evidence="2 3" key="1">
    <citation type="submission" date="2024-11" db="EMBL/GenBank/DDBJ databases">
        <title>A near-complete genome assembly of Cinchona calisaya.</title>
        <authorList>
            <person name="Lian D.C."/>
            <person name="Zhao X.W."/>
            <person name="Wei L."/>
        </authorList>
    </citation>
    <scope>NUCLEOTIDE SEQUENCE [LARGE SCALE GENOMIC DNA]</scope>
    <source>
        <tissue evidence="2">Nenye</tissue>
    </source>
</reference>
<dbReference type="PANTHER" id="PTHR33233:SF17">
    <property type="entry name" value="DUF4283 DOMAIN-CONTAINING PROTEIN"/>
    <property type="match status" value="1"/>
</dbReference>
<sequence length="452" mass="51375">MKILVDVDVFQSLLTGYKIRLEGTIRWFNFKYEKRPDFVKSGMDELGECFSANHEPSEGQASWVNIVKQQGCLHEGMGLEFVPPLAISGEVVIDMADVEDTLQNWKSAAIGFVMGVAPSFHSMKRYAETKWKEFGIVECTLLKYGVFIFNFESEDMKNQVLEKSLWPFLSKMLFLKSWTPDIDLSKEELISVPVWIKLPNLKLHYYNGRSLSKLESCIGTPLYSDKLTADQSRLSFARVCVEIGVHSVLPDKIPYVNEKGFKVSQEVIYEWIPSKCNHWVKFGHPTYSCPVQPRIEKKWVQKTTKEKEKGVVEDVAMVMDNQQESQFQSAKERGEPSTLAVNQVVVQDFVSPNQAQNTAEYGQQLPGDGTVASKVQILASNNTFEVLADEEGDSSKKKVNLVVDLRNLIENKTIKQKEIMQTEIASHLKNLRGRSTKKKGLGRGKSFDYLYL</sequence>
<gene>
    <name evidence="2" type="ORF">ACH5RR_017834</name>
</gene>
<dbReference type="Proteomes" id="UP001630127">
    <property type="component" value="Unassembled WGS sequence"/>
</dbReference>